<protein>
    <submittedName>
        <fullName evidence="1">Uncharacterized protein</fullName>
    </submittedName>
</protein>
<organism evidence="1 2">
    <name type="scientific">Virgibacillus dokdonensis</name>
    <dbReference type="NCBI Taxonomy" id="302167"/>
    <lineage>
        <taxon>Bacteria</taxon>
        <taxon>Bacillati</taxon>
        <taxon>Bacillota</taxon>
        <taxon>Bacilli</taxon>
        <taxon>Bacillales</taxon>
        <taxon>Bacillaceae</taxon>
        <taxon>Virgibacillus</taxon>
    </lineage>
</organism>
<dbReference type="RefSeq" id="WP_101934156.1">
    <property type="nucleotide sequence ID" value="NZ_CP018622.1"/>
</dbReference>
<sequence length="128" mass="15118">MNKELKQLAVNFIAMPLATAVFKHDQQYFDGFHDPDFYLDFTDEAIRLIGIDLAATKKQLYSQYHLDIKRIGKTTYKWQHKNKSGVWEYTPDQLREITAKVCTKYLYKAVSFEQKRTTYVNFVPPNVE</sequence>
<proteinExistence type="predicted"/>
<reference evidence="2" key="1">
    <citation type="submission" date="2016-11" db="EMBL/GenBank/DDBJ databases">
        <title>Complete genome sequence of Virgibacillus pantothenticus 21D, a halophilic bacterium isolated from the deep hypersaline anoxic basin Discovery in the Mediterranean Sea.</title>
        <authorList>
            <person name="Zeaiter Z."/>
            <person name="Booth J.M."/>
            <person name="Prosdocimi E.M."/>
            <person name="Mapelli F."/>
            <person name="Fusi M."/>
            <person name="Daffonchio D."/>
            <person name="Borin S."/>
            <person name="Crotti E."/>
        </authorList>
    </citation>
    <scope>NUCLEOTIDE SEQUENCE [LARGE SCALE GENOMIC DNA]</scope>
    <source>
        <strain evidence="2">21D</strain>
    </source>
</reference>
<dbReference type="KEGG" id="vpn:A21D_03984"/>
<dbReference type="Pfam" id="PF26325">
    <property type="entry name" value="YhjD"/>
    <property type="match status" value="1"/>
</dbReference>
<accession>A0A2K9J4Y5</accession>
<evidence type="ECO:0000313" key="2">
    <source>
        <dbReference type="Proteomes" id="UP000234237"/>
    </source>
</evidence>
<evidence type="ECO:0000313" key="1">
    <source>
        <dbReference type="EMBL" id="AUJ27018.1"/>
    </source>
</evidence>
<dbReference type="InterPro" id="IPR058600">
    <property type="entry name" value="YhjD-like"/>
</dbReference>
<dbReference type="STRING" id="302167.GCA_900166595_01888"/>
<dbReference type="EMBL" id="CP018622">
    <property type="protein sequence ID" value="AUJ27018.1"/>
    <property type="molecule type" value="Genomic_DNA"/>
</dbReference>
<name>A0A2K9J4Y5_9BACI</name>
<dbReference type="AlphaFoldDB" id="A0A2K9J4Y5"/>
<dbReference type="Proteomes" id="UP000234237">
    <property type="component" value="Chromosome"/>
</dbReference>
<gene>
    <name evidence="1" type="ORF">A21D_03984</name>
</gene>